<dbReference type="InterPro" id="IPR021917">
    <property type="entry name" value="Unchr_Zn-peptidase-like"/>
</dbReference>
<dbReference type="Pfam" id="PF12044">
    <property type="entry name" value="Metallopep"/>
    <property type="match status" value="1"/>
</dbReference>
<dbReference type="GeneID" id="85449191"/>
<dbReference type="RefSeq" id="XP_060415032.1">
    <property type="nucleotide sequence ID" value="XM_060564951.1"/>
</dbReference>
<proteinExistence type="predicted"/>
<dbReference type="InterPro" id="IPR053002">
    <property type="entry name" value="Metalloproteinase_M10B"/>
</dbReference>
<accession>A0AAD8V6N7</accession>
<sequence>MYIPYDKTESLEQHSIAQMPNLSSMWLNIDNSEQSKTVHQPVGDNRTKIVAVLSPGRNVLTIARSSSTGKIGPDPRPPHPGTASPPRHRGPKRQPPAHRLPARRSFRLEEEWTADTTSCGFLDGLHEAALFESREMRSSARVHVVRSDKTTAQIRDAEVARQNESAQYMDKLFDSLHEALAAHGVPFDASSRPIVAGLVIDSHFSANQNLALGYAALEKGNGANDDGDDDFWAWARVNCGPRVERWNVGEAHVYGGHASEEVHVLEGEEIVRVEVARDDEPQAYERIVRFSDRSCWGQNCDGLVEFGITTAPKGFELPDAPEEIE</sequence>
<organism evidence="2 3">
    <name type="scientific">Colletotrichum navitas</name>
    <dbReference type="NCBI Taxonomy" id="681940"/>
    <lineage>
        <taxon>Eukaryota</taxon>
        <taxon>Fungi</taxon>
        <taxon>Dikarya</taxon>
        <taxon>Ascomycota</taxon>
        <taxon>Pezizomycotina</taxon>
        <taxon>Sordariomycetes</taxon>
        <taxon>Hypocreomycetidae</taxon>
        <taxon>Glomerellales</taxon>
        <taxon>Glomerellaceae</taxon>
        <taxon>Colletotrichum</taxon>
        <taxon>Colletotrichum graminicola species complex</taxon>
    </lineage>
</organism>
<evidence type="ECO:0000313" key="2">
    <source>
        <dbReference type="EMBL" id="KAK1593766.1"/>
    </source>
</evidence>
<gene>
    <name evidence="2" type="ORF">LY79DRAFT_702889</name>
</gene>
<reference evidence="2" key="1">
    <citation type="submission" date="2021-06" db="EMBL/GenBank/DDBJ databases">
        <title>Comparative genomics, transcriptomics and evolutionary studies reveal genomic signatures of adaptation to plant cell wall in hemibiotrophic fungi.</title>
        <authorList>
            <consortium name="DOE Joint Genome Institute"/>
            <person name="Baroncelli R."/>
            <person name="Diaz J.F."/>
            <person name="Benocci T."/>
            <person name="Peng M."/>
            <person name="Battaglia E."/>
            <person name="Haridas S."/>
            <person name="Andreopoulos W."/>
            <person name="Labutti K."/>
            <person name="Pangilinan J."/>
            <person name="Floch G.L."/>
            <person name="Makela M.R."/>
            <person name="Henrissat B."/>
            <person name="Grigoriev I.V."/>
            <person name="Crouch J.A."/>
            <person name="De Vries R.P."/>
            <person name="Sukno S.A."/>
            <person name="Thon M.R."/>
        </authorList>
    </citation>
    <scope>NUCLEOTIDE SEQUENCE</scope>
    <source>
        <strain evidence="2">CBS 125086</strain>
    </source>
</reference>
<dbReference type="GO" id="GO:0005737">
    <property type="term" value="C:cytoplasm"/>
    <property type="evidence" value="ECO:0007669"/>
    <property type="project" value="TreeGrafter"/>
</dbReference>
<feature type="compositionally biased region" description="Basic residues" evidence="1">
    <location>
        <begin position="86"/>
        <end position="104"/>
    </location>
</feature>
<name>A0AAD8V6N7_9PEZI</name>
<comment type="caution">
    <text evidence="2">The sequence shown here is derived from an EMBL/GenBank/DDBJ whole genome shotgun (WGS) entry which is preliminary data.</text>
</comment>
<dbReference type="Proteomes" id="UP001230504">
    <property type="component" value="Unassembled WGS sequence"/>
</dbReference>
<keyword evidence="3" id="KW-1185">Reference proteome</keyword>
<dbReference type="AlphaFoldDB" id="A0AAD8V6N7"/>
<evidence type="ECO:0000256" key="1">
    <source>
        <dbReference type="SAM" id="MobiDB-lite"/>
    </source>
</evidence>
<dbReference type="PANTHER" id="PTHR21054:SF2">
    <property type="entry name" value="MIP04191P"/>
    <property type="match status" value="1"/>
</dbReference>
<feature type="region of interest" description="Disordered" evidence="1">
    <location>
        <begin position="65"/>
        <end position="104"/>
    </location>
</feature>
<dbReference type="EMBL" id="JAHLJV010000023">
    <property type="protein sequence ID" value="KAK1593766.1"/>
    <property type="molecule type" value="Genomic_DNA"/>
</dbReference>
<evidence type="ECO:0000313" key="3">
    <source>
        <dbReference type="Proteomes" id="UP001230504"/>
    </source>
</evidence>
<protein>
    <submittedName>
        <fullName evidence="2">Peptidase family-domain-containing protein</fullName>
    </submittedName>
</protein>
<dbReference type="PANTHER" id="PTHR21054">
    <property type="entry name" value="ZINC METALLOPROTEINASE-RELATED"/>
    <property type="match status" value="1"/>
</dbReference>